<evidence type="ECO:0000256" key="2">
    <source>
        <dbReference type="ARBA" id="ARBA00023163"/>
    </source>
</evidence>
<dbReference type="EMBL" id="ML994617">
    <property type="protein sequence ID" value="KAF2191453.1"/>
    <property type="molecule type" value="Genomic_DNA"/>
</dbReference>
<dbReference type="GO" id="GO:0005634">
    <property type="term" value="C:nucleus"/>
    <property type="evidence" value="ECO:0007669"/>
    <property type="project" value="UniProtKB-SubCell"/>
</dbReference>
<feature type="region of interest" description="Disordered" evidence="4">
    <location>
        <begin position="74"/>
        <end position="93"/>
    </location>
</feature>
<dbReference type="SUPFAM" id="SSF50978">
    <property type="entry name" value="WD40 repeat-like"/>
    <property type="match status" value="1"/>
</dbReference>
<organism evidence="5 6">
    <name type="scientific">Zopfia rhizophila CBS 207.26</name>
    <dbReference type="NCBI Taxonomy" id="1314779"/>
    <lineage>
        <taxon>Eukaryota</taxon>
        <taxon>Fungi</taxon>
        <taxon>Dikarya</taxon>
        <taxon>Ascomycota</taxon>
        <taxon>Pezizomycotina</taxon>
        <taxon>Dothideomycetes</taxon>
        <taxon>Dothideomycetes incertae sedis</taxon>
        <taxon>Zopfiaceae</taxon>
        <taxon>Zopfia</taxon>
    </lineage>
</organism>
<feature type="compositionally biased region" description="Acidic residues" evidence="4">
    <location>
        <begin position="52"/>
        <end position="61"/>
    </location>
</feature>
<evidence type="ECO:0000256" key="4">
    <source>
        <dbReference type="SAM" id="MobiDB-lite"/>
    </source>
</evidence>
<dbReference type="PANTHER" id="PTHR15052:SF2">
    <property type="entry name" value="GENERAL TRANSCRIPTION FACTOR 3C POLYPEPTIDE 2"/>
    <property type="match status" value="1"/>
</dbReference>
<protein>
    <recommendedName>
        <fullName evidence="7">WD40 repeat-like protein</fullName>
    </recommendedName>
</protein>
<gene>
    <name evidence="5" type="ORF">K469DRAFT_720466</name>
</gene>
<dbReference type="PANTHER" id="PTHR15052">
    <property type="entry name" value="RNA POLYMERASE III TRANSCRIPTION INITIATION FACTOR COMPLEX SUBUNIT"/>
    <property type="match status" value="1"/>
</dbReference>
<feature type="region of interest" description="Disordered" evidence="4">
    <location>
        <begin position="1"/>
        <end position="61"/>
    </location>
</feature>
<feature type="compositionally biased region" description="Basic residues" evidence="4">
    <location>
        <begin position="1"/>
        <end position="12"/>
    </location>
</feature>
<dbReference type="AlphaFoldDB" id="A0A6A6EK95"/>
<evidence type="ECO:0000256" key="1">
    <source>
        <dbReference type="ARBA" id="ARBA00004123"/>
    </source>
</evidence>
<keyword evidence="6" id="KW-1185">Reference proteome</keyword>
<feature type="compositionally biased region" description="Low complexity" evidence="4">
    <location>
        <begin position="30"/>
        <end position="48"/>
    </location>
</feature>
<name>A0A6A6EK95_9PEZI</name>
<comment type="subcellular location">
    <subcellularLocation>
        <location evidence="1">Nucleus</location>
    </subcellularLocation>
</comment>
<evidence type="ECO:0000313" key="5">
    <source>
        <dbReference type="EMBL" id="KAF2191453.1"/>
    </source>
</evidence>
<keyword evidence="2" id="KW-0804">Transcription</keyword>
<reference evidence="5" key="1">
    <citation type="journal article" date="2020" name="Stud. Mycol.">
        <title>101 Dothideomycetes genomes: a test case for predicting lifestyles and emergence of pathogens.</title>
        <authorList>
            <person name="Haridas S."/>
            <person name="Albert R."/>
            <person name="Binder M."/>
            <person name="Bloem J."/>
            <person name="Labutti K."/>
            <person name="Salamov A."/>
            <person name="Andreopoulos B."/>
            <person name="Baker S."/>
            <person name="Barry K."/>
            <person name="Bills G."/>
            <person name="Bluhm B."/>
            <person name="Cannon C."/>
            <person name="Castanera R."/>
            <person name="Culley D."/>
            <person name="Daum C."/>
            <person name="Ezra D."/>
            <person name="Gonzalez J."/>
            <person name="Henrissat B."/>
            <person name="Kuo A."/>
            <person name="Liang C."/>
            <person name="Lipzen A."/>
            <person name="Lutzoni F."/>
            <person name="Magnuson J."/>
            <person name="Mondo S."/>
            <person name="Nolan M."/>
            <person name="Ohm R."/>
            <person name="Pangilinan J."/>
            <person name="Park H.-J."/>
            <person name="Ramirez L."/>
            <person name="Alfaro M."/>
            <person name="Sun H."/>
            <person name="Tritt A."/>
            <person name="Yoshinaga Y."/>
            <person name="Zwiers L.-H."/>
            <person name="Turgeon B."/>
            <person name="Goodwin S."/>
            <person name="Spatafora J."/>
            <person name="Crous P."/>
            <person name="Grigoriev I."/>
        </authorList>
    </citation>
    <scope>NUCLEOTIDE SEQUENCE</scope>
    <source>
        <strain evidence="5">CBS 207.26</strain>
    </source>
</reference>
<dbReference type="InterPro" id="IPR015943">
    <property type="entry name" value="WD40/YVTN_repeat-like_dom_sf"/>
</dbReference>
<sequence>MSAHRPSRHSSATKKYVNDPFEGIRNQLYASSDSGSSTSEASEPVSEAGVVDNEDEDEDDDLKEFDKLVDEVDEAEVEDEPGLVIGDVPDNDNESIIEVDYSDGKFDPGSHGDGRAAERRAMRNALRQRGTWQKPRRVKVHSMGIAKGQMHARGVEEWGRGAREIRAKFLFGPSIEDLKPVLRTKDLWKDQQTLPLKGYSLRKSYYCEPEALEKEIKKTREWYWGTGRDALERGQMSRVLSRSEGEVYMANSGTREINVLLGPYVNQKLYSMKRGEFMSMATPFENKKNRNGWISNLGSKVLETQWVPNEEGRIQYLSVVVEQKRTTGRPPQPMQNPQAPAFTAQKGYPASIQVWAFNSLENGDLDPDTPPKLELVICTDWGSLKQLRWNPVPVADTVEPVEGGNKIHIGLLAGVWVDGKAKILDISYPKPHPTFPRTHYLYFSKAAFEVEPPNTICACLTWLSGTSLAVGTAQGTVGIWTLTRPETFPRIRTQLSDPPTVPSQYNPRPWFYKLLSATYILTITSGFPSKPHLISITSADGFDRLIDLRSPTLDTVATTRSRIFGSTQSWHDQTQSFLTPDDSNLMRNHTIRRYYMNLHSMRVEHQIVCSATSPVHPCVLLGCSDGVVTAGNPVARVLNCKEVPWQQIWFCHEWRKGLDQIMMDNMEIDGQEQDEEDQGDAASVQENIPKVPPEVLKEPLSRITEGYKPTTVSLQKADPKEIGRDGKYITIFEEPTTITCLAWNPNLQFGTWAVAGMGDGLLRVEDLAVGTEQKNESSKRKVKWTPVPKPVPLPKIVD</sequence>
<dbReference type="Proteomes" id="UP000800200">
    <property type="component" value="Unassembled WGS sequence"/>
</dbReference>
<evidence type="ECO:0000313" key="6">
    <source>
        <dbReference type="Proteomes" id="UP000800200"/>
    </source>
</evidence>
<keyword evidence="3" id="KW-0539">Nucleus</keyword>
<dbReference type="InterPro" id="IPR036322">
    <property type="entry name" value="WD40_repeat_dom_sf"/>
</dbReference>
<proteinExistence type="predicted"/>
<accession>A0A6A6EK95</accession>
<dbReference type="InterPro" id="IPR052416">
    <property type="entry name" value="GTF3C_component"/>
</dbReference>
<evidence type="ECO:0008006" key="7">
    <source>
        <dbReference type="Google" id="ProtNLM"/>
    </source>
</evidence>
<dbReference type="GO" id="GO:0000127">
    <property type="term" value="C:transcription factor TFIIIC complex"/>
    <property type="evidence" value="ECO:0007669"/>
    <property type="project" value="TreeGrafter"/>
</dbReference>
<dbReference type="Gene3D" id="2.130.10.10">
    <property type="entry name" value="YVTN repeat-like/Quinoprotein amine dehydrogenase"/>
    <property type="match status" value="1"/>
</dbReference>
<evidence type="ECO:0000256" key="3">
    <source>
        <dbReference type="ARBA" id="ARBA00023242"/>
    </source>
</evidence>
<dbReference type="OrthoDB" id="4703at2759"/>
<dbReference type="GO" id="GO:0006383">
    <property type="term" value="P:transcription by RNA polymerase III"/>
    <property type="evidence" value="ECO:0007669"/>
    <property type="project" value="TreeGrafter"/>
</dbReference>